<reference evidence="5" key="1">
    <citation type="submission" date="2019-12" db="EMBL/GenBank/DDBJ databases">
        <title>Genome sequencing and annotation of Brassica cretica.</title>
        <authorList>
            <person name="Studholme D.J."/>
            <person name="Sarris P."/>
        </authorList>
    </citation>
    <scope>NUCLEOTIDE SEQUENCE</scope>
    <source>
        <strain evidence="5">PFS-109/04</strain>
        <tissue evidence="5">Leaf</tissue>
    </source>
</reference>
<feature type="compositionally biased region" description="Polar residues" evidence="1">
    <location>
        <begin position="599"/>
        <end position="614"/>
    </location>
</feature>
<dbReference type="InterPro" id="IPR036397">
    <property type="entry name" value="RNaseH_sf"/>
</dbReference>
<evidence type="ECO:0000313" key="6">
    <source>
        <dbReference type="Proteomes" id="UP000712600"/>
    </source>
</evidence>
<dbReference type="AlphaFoldDB" id="A0A8S9NYV7"/>
<feature type="compositionally biased region" description="Basic and acidic residues" evidence="1">
    <location>
        <begin position="528"/>
        <end position="543"/>
    </location>
</feature>
<dbReference type="Gene3D" id="3.30.420.10">
    <property type="entry name" value="Ribonuclease H-like superfamily/Ribonuclease H"/>
    <property type="match status" value="1"/>
</dbReference>
<dbReference type="Gene3D" id="1.10.3380.20">
    <property type="match status" value="1"/>
</dbReference>
<dbReference type="EMBL" id="QGKX02001521">
    <property type="protein sequence ID" value="KAF3510138.1"/>
    <property type="molecule type" value="Genomic_DNA"/>
</dbReference>
<dbReference type="InterPro" id="IPR057220">
    <property type="entry name" value="DUF7898"/>
</dbReference>
<sequence length="956" mass="107070">MIFTACNGRPKSASSPAIVEHPSRITGDTAFFSTCFQLRKAHWLSFLSLSSSPRLFLSSANSQLFSSMTSCLFRSLSPLAFLIVLICKPGELKRIMALLNESCPPLESCLSEDKNGMTHAILEVVAGGIVQTAKDIHRYVRCTLLNSTKPFQDVVKSAQDSLRWLCHRKFLEWNEETKLYTTTPLGRGAFGSSLCPEESLIVLDDLLRARDGLVMASDLHLVYLITPINVGVEPNWELYYERFMELSPLEQSVGNRVGVVEPFLMRMAHGATVRTLKKPQDVNKKLRGEYNNRHGSTSSKMLSDEEMLRVCKRFFVALILSKLVQEASVSEVCEAYKVARGMVQALQENAGRFSSMVSVFCERLGWHDLEGLVAKLQNRVSFGVRAEIVELTSIPYIKGSRARALYKAGLRTCQAIAEASIPEIVKALFETSAWAEEGTGQRRIHLGLAKKIKNGARKIVLEKAEEARAAAFSAFKSLGLDVHDLSNPLPLAPARSPNRQVTIERDISGGSVGPSGPQHIPGQSSMEGHMDRGNFDMDNHREKPRDVAGTALGVSSEVNLADTLPEIQPIGTTVGTDGPNAVSILSSDDREIKNEDNAEQQLTRSAQIPLSNKDNAGEKGPLTAGNISGGFDSFLNLWESAEEFFFDIHYSKLQNLNSRISYEIHGIAICWNGSPVYYVNLNKDLPNLECEEKEKLFKDAVVDNKEVLGTQNMLDVIKARWNRINKIMGNENTRKFTWNLKNQIQVLKSPAISIQRCARLNLAEVVRDHELVDGSWLVMLPLRISHTIDMSIVSWILWPDEERHSNPNIDKEVKKRLSPEAAEAANRSGRWRNQIRRVAHNGCCRRVAQTRALCSALWKILVSEELIEALTANEMPLVNVLADMELWGIGVDIEGCLKARNVLRDKLRSLEKKAFELAGMTRWDHMQKRDERDQQEIIDYSFRDMGAEPTTERWII</sequence>
<evidence type="ECO:0000259" key="3">
    <source>
        <dbReference type="Pfam" id="PF21099"/>
    </source>
</evidence>
<feature type="domain" description="DNA polymerase theta-like helix-turn-helix" evidence="2">
    <location>
        <begin position="84"/>
        <end position="172"/>
    </location>
</feature>
<evidence type="ECO:0000259" key="4">
    <source>
        <dbReference type="Pfam" id="PF25453"/>
    </source>
</evidence>
<evidence type="ECO:0000313" key="5">
    <source>
        <dbReference type="EMBL" id="KAF3510138.1"/>
    </source>
</evidence>
<dbReference type="GO" id="GO:0003887">
    <property type="term" value="F:DNA-directed DNA polymerase activity"/>
    <property type="evidence" value="ECO:0007669"/>
    <property type="project" value="InterPro"/>
</dbReference>
<dbReference type="SUPFAM" id="SSF56672">
    <property type="entry name" value="DNA/RNA polymerases"/>
    <property type="match status" value="1"/>
</dbReference>
<proteinExistence type="predicted"/>
<name>A0A8S9NYV7_BRACR</name>
<feature type="region of interest" description="Disordered" evidence="1">
    <location>
        <begin position="506"/>
        <end position="543"/>
    </location>
</feature>
<dbReference type="Pfam" id="PF21099">
    <property type="entry name" value="POLQ_helical"/>
    <property type="match status" value="1"/>
</dbReference>
<dbReference type="GO" id="GO:0006302">
    <property type="term" value="P:double-strand break repair"/>
    <property type="evidence" value="ECO:0007669"/>
    <property type="project" value="TreeGrafter"/>
</dbReference>
<dbReference type="PANTHER" id="PTHR10133">
    <property type="entry name" value="DNA POLYMERASE I"/>
    <property type="match status" value="1"/>
</dbReference>
<dbReference type="FunFam" id="1.10.3380.20:FF:000003">
    <property type="entry name" value="Helicase and polymerase-containing protein TEBICHI"/>
    <property type="match status" value="1"/>
</dbReference>
<feature type="region of interest" description="Disordered" evidence="1">
    <location>
        <begin position="597"/>
        <end position="621"/>
    </location>
</feature>
<dbReference type="GO" id="GO:0003676">
    <property type="term" value="F:nucleic acid binding"/>
    <property type="evidence" value="ECO:0007669"/>
    <property type="project" value="InterPro"/>
</dbReference>
<feature type="domain" description="POLQ-like helical" evidence="3">
    <location>
        <begin position="196"/>
        <end position="380"/>
    </location>
</feature>
<gene>
    <name evidence="5" type="ORF">F2Q69_00009706</name>
</gene>
<evidence type="ECO:0000259" key="2">
    <source>
        <dbReference type="Pfam" id="PF20470"/>
    </source>
</evidence>
<comment type="caution">
    <text evidence="5">The sequence shown here is derived from an EMBL/GenBank/DDBJ whole genome shotgun (WGS) entry which is preliminary data.</text>
</comment>
<feature type="domain" description="DUF7898" evidence="4">
    <location>
        <begin position="386"/>
        <end position="457"/>
    </location>
</feature>
<dbReference type="InterPro" id="IPR048960">
    <property type="entry name" value="POLQ-like_helical"/>
</dbReference>
<dbReference type="InterPro" id="IPR046931">
    <property type="entry name" value="HTH_61"/>
</dbReference>
<organism evidence="5 6">
    <name type="scientific">Brassica cretica</name>
    <name type="common">Mustard</name>
    <dbReference type="NCBI Taxonomy" id="69181"/>
    <lineage>
        <taxon>Eukaryota</taxon>
        <taxon>Viridiplantae</taxon>
        <taxon>Streptophyta</taxon>
        <taxon>Embryophyta</taxon>
        <taxon>Tracheophyta</taxon>
        <taxon>Spermatophyta</taxon>
        <taxon>Magnoliopsida</taxon>
        <taxon>eudicotyledons</taxon>
        <taxon>Gunneridae</taxon>
        <taxon>Pentapetalae</taxon>
        <taxon>rosids</taxon>
        <taxon>malvids</taxon>
        <taxon>Brassicales</taxon>
        <taxon>Brassicaceae</taxon>
        <taxon>Brassiceae</taxon>
        <taxon>Brassica</taxon>
    </lineage>
</organism>
<evidence type="ECO:0008006" key="7">
    <source>
        <dbReference type="Google" id="ProtNLM"/>
    </source>
</evidence>
<dbReference type="InterPro" id="IPR012337">
    <property type="entry name" value="RNaseH-like_sf"/>
</dbReference>
<dbReference type="InterPro" id="IPR043502">
    <property type="entry name" value="DNA/RNA_pol_sf"/>
</dbReference>
<evidence type="ECO:0000256" key="1">
    <source>
        <dbReference type="SAM" id="MobiDB-lite"/>
    </source>
</evidence>
<protein>
    <recommendedName>
        <fullName evidence="7">Helicase and polymerase-containing protein TEBICHI</fullName>
    </recommendedName>
</protein>
<dbReference type="SUPFAM" id="SSF158702">
    <property type="entry name" value="Sec63 N-terminal domain-like"/>
    <property type="match status" value="1"/>
</dbReference>
<accession>A0A8S9NYV7</accession>
<dbReference type="Pfam" id="PF25453">
    <property type="entry name" value="DUF7898"/>
    <property type="match status" value="1"/>
</dbReference>
<dbReference type="Pfam" id="PF20470">
    <property type="entry name" value="HTH_61"/>
    <property type="match status" value="1"/>
</dbReference>
<dbReference type="PANTHER" id="PTHR10133:SF62">
    <property type="entry name" value="DNA POLYMERASE THETA"/>
    <property type="match status" value="1"/>
</dbReference>
<dbReference type="SUPFAM" id="SSF53098">
    <property type="entry name" value="Ribonuclease H-like"/>
    <property type="match status" value="1"/>
</dbReference>
<dbReference type="InterPro" id="IPR002298">
    <property type="entry name" value="DNA_polymerase_A"/>
</dbReference>
<dbReference type="GO" id="GO:0006261">
    <property type="term" value="P:DNA-templated DNA replication"/>
    <property type="evidence" value="ECO:0007669"/>
    <property type="project" value="InterPro"/>
</dbReference>
<dbReference type="Proteomes" id="UP000712600">
    <property type="component" value="Unassembled WGS sequence"/>
</dbReference>